<keyword evidence="4 9" id="KW-0285">Flavoprotein</keyword>
<dbReference type="PANTHER" id="PTHR45754">
    <property type="entry name" value="METHYLENETETRAHYDROFOLATE REDUCTASE"/>
    <property type="match status" value="1"/>
</dbReference>
<dbReference type="GO" id="GO:0106312">
    <property type="term" value="F:methylenetetrahydrofolate reductase (NADH) activity"/>
    <property type="evidence" value="ECO:0007669"/>
    <property type="project" value="UniProtKB-EC"/>
</dbReference>
<evidence type="ECO:0000256" key="6">
    <source>
        <dbReference type="ARBA" id="ARBA00023002"/>
    </source>
</evidence>
<proteinExistence type="inferred from homology"/>
<evidence type="ECO:0000256" key="3">
    <source>
        <dbReference type="ARBA" id="ARBA00006743"/>
    </source>
</evidence>
<dbReference type="Gene3D" id="3.20.20.220">
    <property type="match status" value="1"/>
</dbReference>
<evidence type="ECO:0000256" key="1">
    <source>
        <dbReference type="ARBA" id="ARBA00001974"/>
    </source>
</evidence>
<dbReference type="SUPFAM" id="SSF51730">
    <property type="entry name" value="FAD-linked oxidoreductase"/>
    <property type="match status" value="1"/>
</dbReference>
<comment type="pathway">
    <text evidence="7">Amino-acid biosynthesis; L-methionine biosynthesis via de novo pathway.</text>
</comment>
<dbReference type="InterPro" id="IPR003171">
    <property type="entry name" value="Mehydrof_redctse-like"/>
</dbReference>
<dbReference type="UniPathway" id="UPA00193"/>
<organism evidence="10 11">
    <name type="scientific">Asaia bogorensis</name>
    <dbReference type="NCBI Taxonomy" id="91915"/>
    <lineage>
        <taxon>Bacteria</taxon>
        <taxon>Pseudomonadati</taxon>
        <taxon>Pseudomonadota</taxon>
        <taxon>Alphaproteobacteria</taxon>
        <taxon>Acetobacterales</taxon>
        <taxon>Acetobacteraceae</taxon>
        <taxon>Asaia</taxon>
    </lineage>
</organism>
<dbReference type="GO" id="GO:0005829">
    <property type="term" value="C:cytosol"/>
    <property type="evidence" value="ECO:0007669"/>
    <property type="project" value="TreeGrafter"/>
</dbReference>
<dbReference type="AlphaFoldDB" id="A0A060QLP2"/>
<evidence type="ECO:0000256" key="4">
    <source>
        <dbReference type="ARBA" id="ARBA00022630"/>
    </source>
</evidence>
<evidence type="ECO:0000256" key="5">
    <source>
        <dbReference type="ARBA" id="ARBA00022827"/>
    </source>
</evidence>
<accession>A0A060QLP2</accession>
<dbReference type="GO" id="GO:0071949">
    <property type="term" value="F:FAD binding"/>
    <property type="evidence" value="ECO:0007669"/>
    <property type="project" value="TreeGrafter"/>
</dbReference>
<dbReference type="GO" id="GO:0035999">
    <property type="term" value="P:tetrahydrofolate interconversion"/>
    <property type="evidence" value="ECO:0007669"/>
    <property type="project" value="UniProtKB-UniPathway"/>
</dbReference>
<reference evidence="10 11" key="1">
    <citation type="journal article" date="2014" name="Genome Biol. Evol.">
        <title>Acetic acid bacteria genomes reveal functional traits for adaptation to life in insect guts.</title>
        <authorList>
            <person name="Chouaia B."/>
            <person name="Gaiarsa S."/>
            <person name="Crotti E."/>
            <person name="Comandatore F."/>
            <person name="Degli Esposti M."/>
            <person name="Ricci I."/>
            <person name="Alma A."/>
            <person name="Favia G."/>
            <person name="Bandi C."/>
            <person name="Daffonchio D."/>
        </authorList>
    </citation>
    <scope>NUCLEOTIDE SEQUENCE [LARGE SCALE GENOMIC DNA]</scope>
    <source>
        <strain evidence="10 11">SF2.1</strain>
    </source>
</reference>
<evidence type="ECO:0000313" key="10">
    <source>
        <dbReference type="EMBL" id="CDG40507.1"/>
    </source>
</evidence>
<reference evidence="10 11" key="2">
    <citation type="journal article" date="2014" name="PLoS ONE">
        <title>Evolution of mitochondria reconstructed from the energy metabolism of living bacteria.</title>
        <authorList>
            <person name="Degli Esposti M."/>
            <person name="Chouaia B."/>
            <person name="Comandatore F."/>
            <person name="Crotti E."/>
            <person name="Sassera D."/>
            <person name="Lievens P.M."/>
            <person name="Daffonchio D."/>
            <person name="Bandi C."/>
        </authorList>
    </citation>
    <scope>NUCLEOTIDE SEQUENCE [LARGE SCALE GENOMIC DNA]</scope>
    <source>
        <strain evidence="10 11">SF2.1</strain>
    </source>
</reference>
<dbReference type="Pfam" id="PF02219">
    <property type="entry name" value="MTHFR"/>
    <property type="match status" value="1"/>
</dbReference>
<evidence type="ECO:0000313" key="11">
    <source>
        <dbReference type="Proteomes" id="UP000027583"/>
    </source>
</evidence>
<comment type="similarity">
    <text evidence="3 9">Belongs to the methylenetetrahydrofolate reductase family.</text>
</comment>
<evidence type="ECO:0000256" key="9">
    <source>
        <dbReference type="RuleBase" id="RU003862"/>
    </source>
</evidence>
<keyword evidence="5 9" id="KW-0274">FAD</keyword>
<comment type="pathway">
    <text evidence="2 9">One-carbon metabolism; tetrahydrofolate interconversion.</text>
</comment>
<dbReference type="eggNOG" id="COG0685">
    <property type="taxonomic scope" value="Bacteria"/>
</dbReference>
<name>A0A060QLP2_9PROT</name>
<evidence type="ECO:0000256" key="8">
    <source>
        <dbReference type="ARBA" id="ARBA00048628"/>
    </source>
</evidence>
<keyword evidence="6 9" id="KW-0560">Oxidoreductase</keyword>
<evidence type="ECO:0000256" key="2">
    <source>
        <dbReference type="ARBA" id="ARBA00004777"/>
    </source>
</evidence>
<dbReference type="EMBL" id="CBLX010000018">
    <property type="protein sequence ID" value="CDG40507.1"/>
    <property type="molecule type" value="Genomic_DNA"/>
</dbReference>
<dbReference type="RefSeq" id="WP_023978188.1">
    <property type="nucleotide sequence ID" value="NZ_CBLX010000018.1"/>
</dbReference>
<dbReference type="Proteomes" id="UP000027583">
    <property type="component" value="Unassembled WGS sequence"/>
</dbReference>
<dbReference type="PANTHER" id="PTHR45754:SF3">
    <property type="entry name" value="METHYLENETETRAHYDROFOLATE REDUCTASE (NADPH)"/>
    <property type="match status" value="1"/>
</dbReference>
<comment type="caution">
    <text evidence="10">The sequence shown here is derived from an EMBL/GenBank/DDBJ whole genome shotgun (WGS) entry which is preliminary data.</text>
</comment>
<gene>
    <name evidence="10" type="ORF">ASAP_2462</name>
</gene>
<dbReference type="InterPro" id="IPR029041">
    <property type="entry name" value="FAD-linked_oxidoreductase-like"/>
</dbReference>
<evidence type="ECO:0000256" key="7">
    <source>
        <dbReference type="ARBA" id="ARBA00034478"/>
    </source>
</evidence>
<comment type="catalytic activity">
    <reaction evidence="8">
        <text>(6S)-5-methyl-5,6,7,8-tetrahydrofolate + NAD(+) = (6R)-5,10-methylene-5,6,7,8-tetrahydrofolate + NADH + H(+)</text>
        <dbReference type="Rhea" id="RHEA:19821"/>
        <dbReference type="ChEBI" id="CHEBI:15378"/>
        <dbReference type="ChEBI" id="CHEBI:15636"/>
        <dbReference type="ChEBI" id="CHEBI:18608"/>
        <dbReference type="ChEBI" id="CHEBI:57540"/>
        <dbReference type="ChEBI" id="CHEBI:57945"/>
        <dbReference type="EC" id="1.5.1.54"/>
    </reaction>
    <physiologicalReaction direction="right-to-left" evidence="8">
        <dbReference type="Rhea" id="RHEA:19823"/>
    </physiologicalReaction>
</comment>
<protein>
    <recommendedName>
        <fullName evidence="9">Methylenetetrahydrofolate reductase</fullName>
    </recommendedName>
</protein>
<sequence>MTVQSTGKTDGAHNPGGLWRFSLEVTTRDLPSLKGMMSSGASPLEPVTPVMIPHLANDTQAARLEAIRTIRTLGLLPVPHFSARRLASKAACETLLAQMVAEAGIERCFIIAGDPSEPAGPFADSAALLATGLFEKAGIGVVGIGGYPEGHPLMTPEQGWTVLEHKCRDIEARGMTPEIVTQFGFDAQAITTWLMRLRERGITCHIRIGVPGPASIASLLRFAARCGVGASASVLSRYGISLGKLLGSAGPDQLITQLEEQLADPHGPVSLHFYPFGNLGRTMDWIGQRIGKG</sequence>
<dbReference type="GO" id="GO:0009086">
    <property type="term" value="P:methionine biosynthetic process"/>
    <property type="evidence" value="ECO:0007669"/>
    <property type="project" value="TreeGrafter"/>
</dbReference>
<comment type="cofactor">
    <cofactor evidence="1 9">
        <name>FAD</name>
        <dbReference type="ChEBI" id="CHEBI:57692"/>
    </cofactor>
</comment>